<evidence type="ECO:0000313" key="2">
    <source>
        <dbReference type="EMBL" id="UOF01872.1"/>
    </source>
</evidence>
<organism evidence="2 3">
    <name type="scientific">Bdellovibrio reynosensis</name>
    <dbReference type="NCBI Taxonomy" id="2835041"/>
    <lineage>
        <taxon>Bacteria</taxon>
        <taxon>Pseudomonadati</taxon>
        <taxon>Bdellovibrionota</taxon>
        <taxon>Bdellovibrionia</taxon>
        <taxon>Bdellovibrionales</taxon>
        <taxon>Pseudobdellovibrionaceae</taxon>
        <taxon>Bdellovibrio</taxon>
    </lineage>
</organism>
<dbReference type="Proteomes" id="UP000830116">
    <property type="component" value="Chromosome"/>
</dbReference>
<dbReference type="Pfam" id="PF07843">
    <property type="entry name" value="DUF1634"/>
    <property type="match status" value="1"/>
</dbReference>
<keyword evidence="1" id="KW-0812">Transmembrane</keyword>
<proteinExistence type="predicted"/>
<dbReference type="RefSeq" id="WP_243538492.1">
    <property type="nucleotide sequence ID" value="NZ_CP093442.1"/>
</dbReference>
<gene>
    <name evidence="2" type="ORF">MNR06_02750</name>
</gene>
<evidence type="ECO:0000313" key="3">
    <source>
        <dbReference type="Proteomes" id="UP000830116"/>
    </source>
</evidence>
<feature type="transmembrane region" description="Helical" evidence="1">
    <location>
        <begin position="20"/>
        <end position="41"/>
    </location>
</feature>
<keyword evidence="3" id="KW-1185">Reference proteome</keyword>
<feature type="transmembrane region" description="Helical" evidence="1">
    <location>
        <begin position="73"/>
        <end position="99"/>
    </location>
</feature>
<feature type="transmembrane region" description="Helical" evidence="1">
    <location>
        <begin position="106"/>
        <end position="125"/>
    </location>
</feature>
<keyword evidence="1" id="KW-1133">Transmembrane helix</keyword>
<evidence type="ECO:0000256" key="1">
    <source>
        <dbReference type="SAM" id="Phobius"/>
    </source>
</evidence>
<keyword evidence="1" id="KW-0472">Membrane</keyword>
<dbReference type="EMBL" id="CP093442">
    <property type="protein sequence ID" value="UOF01872.1"/>
    <property type="molecule type" value="Genomic_DNA"/>
</dbReference>
<accession>A0ABY4CAC4</accession>
<name>A0ABY4CAC4_9BACT</name>
<dbReference type="InterPro" id="IPR012861">
    <property type="entry name" value="DUF1634"/>
</dbReference>
<protein>
    <submittedName>
        <fullName evidence="2">DUF1634 domain-containing protein</fullName>
    </submittedName>
</protein>
<reference evidence="2" key="1">
    <citation type="submission" date="2022-03" db="EMBL/GenBank/DDBJ databases">
        <title>Genome Identification and Characterization of new species Bdellovibrio reynosense LBG001 sp. nov. from a Mexico soil sample.</title>
        <authorList>
            <person name="Camilli A."/>
            <person name="Ajao Y."/>
            <person name="Guo X."/>
        </authorList>
    </citation>
    <scope>NUCLEOTIDE SEQUENCE</scope>
    <source>
        <strain evidence="2">LBG001</strain>
    </source>
</reference>
<sequence length="127" mass="14765">MSREAHSIQLEKLELRISRFLRSGVYFAGLFLFVGWFWMWLGSEDIFAHLSDYHPQSFFEMIQWALIMNDRGILMTLAGLVILVCLPVIRVFLTGILFVKQKEYSLAFMAFGVFLTLIVSFFLGIEL</sequence>